<evidence type="ECO:0000256" key="3">
    <source>
        <dbReference type="ARBA" id="ARBA00022989"/>
    </source>
</evidence>
<organism evidence="7 8">
    <name type="scientific">Hyphomonas polymorpha PS728</name>
    <dbReference type="NCBI Taxonomy" id="1280954"/>
    <lineage>
        <taxon>Bacteria</taxon>
        <taxon>Pseudomonadati</taxon>
        <taxon>Pseudomonadota</taxon>
        <taxon>Alphaproteobacteria</taxon>
        <taxon>Hyphomonadales</taxon>
        <taxon>Hyphomonadaceae</taxon>
        <taxon>Hyphomonas</taxon>
    </lineage>
</organism>
<evidence type="ECO:0000256" key="1">
    <source>
        <dbReference type="ARBA" id="ARBA00004141"/>
    </source>
</evidence>
<feature type="transmembrane region" description="Helical" evidence="5">
    <location>
        <begin position="104"/>
        <end position="125"/>
    </location>
</feature>
<evidence type="ECO:0000256" key="4">
    <source>
        <dbReference type="ARBA" id="ARBA00023136"/>
    </source>
</evidence>
<comment type="subcellular location">
    <subcellularLocation>
        <location evidence="1">Membrane</location>
        <topology evidence="1">Multi-pass membrane protein</topology>
    </subcellularLocation>
</comment>
<reference evidence="7 8" key="1">
    <citation type="journal article" date="2014" name="Antonie Van Leeuwenhoek">
        <title>Hyphomonas beringensis sp. nov. and Hyphomonas chukchiensis sp. nov., isolated from surface seawater of the Bering Sea and Chukchi Sea.</title>
        <authorList>
            <person name="Li C."/>
            <person name="Lai Q."/>
            <person name="Li G."/>
            <person name="Dong C."/>
            <person name="Wang J."/>
            <person name="Liao Y."/>
            <person name="Shao Z."/>
        </authorList>
    </citation>
    <scope>NUCLEOTIDE SEQUENCE [LARGE SCALE GENOMIC DNA]</scope>
    <source>
        <strain evidence="7 8">PS728</strain>
    </source>
</reference>
<dbReference type="EMBL" id="ARYM01000014">
    <property type="protein sequence ID" value="KCZ97881.1"/>
    <property type="molecule type" value="Genomic_DNA"/>
</dbReference>
<evidence type="ECO:0000256" key="5">
    <source>
        <dbReference type="SAM" id="Phobius"/>
    </source>
</evidence>
<name>A0A062V744_9PROT</name>
<accession>A0A062V744</accession>
<dbReference type="AlphaFoldDB" id="A0A062V744"/>
<feature type="transmembrane region" description="Helical" evidence="5">
    <location>
        <begin position="75"/>
        <end position="98"/>
    </location>
</feature>
<evidence type="ECO:0000256" key="2">
    <source>
        <dbReference type="ARBA" id="ARBA00022692"/>
    </source>
</evidence>
<evidence type="ECO:0000313" key="7">
    <source>
        <dbReference type="EMBL" id="KCZ97881.1"/>
    </source>
</evidence>
<feature type="domain" description="GtrA/DPMS transmembrane" evidence="6">
    <location>
        <begin position="11"/>
        <end position="131"/>
    </location>
</feature>
<dbReference type="Pfam" id="PF04138">
    <property type="entry name" value="GtrA_DPMS_TM"/>
    <property type="match status" value="1"/>
</dbReference>
<dbReference type="Proteomes" id="UP000027100">
    <property type="component" value="Unassembled WGS sequence"/>
</dbReference>
<keyword evidence="3 5" id="KW-1133">Transmembrane helix</keyword>
<dbReference type="InterPro" id="IPR007267">
    <property type="entry name" value="GtrA_DPMS_TM"/>
</dbReference>
<evidence type="ECO:0000259" key="6">
    <source>
        <dbReference type="Pfam" id="PF04138"/>
    </source>
</evidence>
<keyword evidence="4 5" id="KW-0472">Membrane</keyword>
<feature type="transmembrane region" description="Helical" evidence="5">
    <location>
        <begin position="12"/>
        <end position="30"/>
    </location>
</feature>
<dbReference type="GO" id="GO:0016020">
    <property type="term" value="C:membrane"/>
    <property type="evidence" value="ECO:0007669"/>
    <property type="project" value="UniProtKB-SubCell"/>
</dbReference>
<gene>
    <name evidence="7" type="ORF">HPO_12483</name>
</gene>
<dbReference type="PATRIC" id="fig|1280954.3.peg.2527"/>
<dbReference type="GO" id="GO:0000271">
    <property type="term" value="P:polysaccharide biosynthetic process"/>
    <property type="evidence" value="ECO:0007669"/>
    <property type="project" value="InterPro"/>
</dbReference>
<dbReference type="STRING" id="1280954.HPO_12483"/>
<keyword evidence="2 5" id="KW-0812">Transmembrane</keyword>
<protein>
    <recommendedName>
        <fullName evidence="6">GtrA/DPMS transmembrane domain-containing protein</fullName>
    </recommendedName>
</protein>
<keyword evidence="8" id="KW-1185">Reference proteome</keyword>
<evidence type="ECO:0000313" key="8">
    <source>
        <dbReference type="Proteomes" id="UP000027100"/>
    </source>
</evidence>
<dbReference type="eggNOG" id="COG2246">
    <property type="taxonomic scope" value="Bacteria"/>
</dbReference>
<comment type="caution">
    <text evidence="7">The sequence shown here is derived from an EMBL/GenBank/DDBJ whole genome shotgun (WGS) entry which is preliminary data.</text>
</comment>
<sequence>MIMLLRDERVRFLLAGGSAALLNWIVRFPLSMFMTYAAAVTAATAIGMVAGFILYRSLVFQGSTRPLWLQIRDFIGVNIVAGVVTVLAALVLSSGPWWPEAYRHYAPGASHMAGIGIGAVVNFFGHKLFTFR</sequence>
<proteinExistence type="predicted"/>
<feature type="transmembrane region" description="Helical" evidence="5">
    <location>
        <begin position="36"/>
        <end position="55"/>
    </location>
</feature>